<protein>
    <recommendedName>
        <fullName evidence="1">Negative modulator of initiation of replication SeqA N-terminal domain-containing protein</fullName>
    </recommendedName>
</protein>
<evidence type="ECO:0000313" key="2">
    <source>
        <dbReference type="EMBL" id="CBX30558.1"/>
    </source>
</evidence>
<dbReference type="GO" id="GO:0003677">
    <property type="term" value="F:DNA binding"/>
    <property type="evidence" value="ECO:0007669"/>
    <property type="project" value="InterPro"/>
</dbReference>
<dbReference type="InterPro" id="IPR033761">
    <property type="entry name" value="SeqA_N"/>
</dbReference>
<dbReference type="EMBL" id="FR695877">
    <property type="protein sequence ID" value="CBX30558.1"/>
    <property type="molecule type" value="Genomic_DNA"/>
</dbReference>
<accession>E1YKC5</accession>
<dbReference type="Pfam" id="PF17206">
    <property type="entry name" value="SeqA_N"/>
    <property type="match status" value="1"/>
</dbReference>
<name>E1YKC5_9BACT</name>
<feature type="domain" description="Negative modulator of initiation of replication SeqA N-terminal" evidence="1">
    <location>
        <begin position="1"/>
        <end position="35"/>
    </location>
</feature>
<sequence length="156" mass="18007">MRNIEIDDEVFGYLQSKAIPFVETPNLTLRRLFNLNGKPTRFEKPSSQIVQEQRKGTLRKKQPKTDLHKLVQSGLLQEGQPLFLLDYQGKKIPGYDSTISGNNLLWNNERFSMSELAKECLKKEGFSSESVRGPAHWSNTDGISVKELWKQYLKTY</sequence>
<dbReference type="AlphaFoldDB" id="E1YKC5"/>
<dbReference type="Gene3D" id="1.20.1380.10">
    <property type="entry name" value="Replication modulator SeqA, C-terminal DNA-binding domain"/>
    <property type="match status" value="1"/>
</dbReference>
<evidence type="ECO:0000259" key="1">
    <source>
        <dbReference type="Pfam" id="PF17206"/>
    </source>
</evidence>
<reference evidence="2" key="1">
    <citation type="journal article" date="2011" name="Environ. Microbiol.">
        <title>Genomic insights into the metabolic potential of the polycyclic aromatic hydrocarbon degrading sulfate-reducing Deltaproteobacterium N47.</title>
        <authorList>
            <person name="Bergmann F."/>
            <person name="Selesi D."/>
            <person name="Weinmaier T."/>
            <person name="Tischler P."/>
            <person name="Rattei T."/>
            <person name="Meckenstock R.U."/>
        </authorList>
    </citation>
    <scope>NUCLEOTIDE SEQUENCE</scope>
</reference>
<dbReference type="InterPro" id="IPR036835">
    <property type="entry name" value="SeqA_DNA-bd_C_sf"/>
</dbReference>
<proteinExistence type="predicted"/>
<organism evidence="2">
    <name type="scientific">uncultured Desulfobacterium sp</name>
    <dbReference type="NCBI Taxonomy" id="201089"/>
    <lineage>
        <taxon>Bacteria</taxon>
        <taxon>Pseudomonadati</taxon>
        <taxon>Thermodesulfobacteriota</taxon>
        <taxon>Desulfobacteria</taxon>
        <taxon>Desulfobacterales</taxon>
        <taxon>Desulfobacteriaceae</taxon>
        <taxon>Desulfobacterium</taxon>
        <taxon>environmental samples</taxon>
    </lineage>
</organism>
<gene>
    <name evidence="2" type="ORF">N47_E40700</name>
</gene>